<organism evidence="3 4">
    <name type="scientific">Tilletia walkeri</name>
    <dbReference type="NCBI Taxonomy" id="117179"/>
    <lineage>
        <taxon>Eukaryota</taxon>
        <taxon>Fungi</taxon>
        <taxon>Dikarya</taxon>
        <taxon>Basidiomycota</taxon>
        <taxon>Ustilaginomycotina</taxon>
        <taxon>Exobasidiomycetes</taxon>
        <taxon>Tilletiales</taxon>
        <taxon>Tilletiaceae</taxon>
        <taxon>Tilletia</taxon>
    </lineage>
</organism>
<comment type="caution">
    <text evidence="3">The sequence shown here is derived from an EMBL/GenBank/DDBJ whole genome shotgun (WGS) entry which is preliminary data.</text>
</comment>
<feature type="transmembrane region" description="Helical" evidence="1">
    <location>
        <begin position="189"/>
        <end position="208"/>
    </location>
</feature>
<keyword evidence="2" id="KW-0732">Signal</keyword>
<gene>
    <name evidence="3" type="ORF">A4X09_0g2037</name>
</gene>
<keyword evidence="1" id="KW-0472">Membrane</keyword>
<keyword evidence="4" id="KW-1185">Reference proteome</keyword>
<dbReference type="EMBL" id="LWDG02000055">
    <property type="protein sequence ID" value="KAE8270317.1"/>
    <property type="molecule type" value="Genomic_DNA"/>
</dbReference>
<evidence type="ECO:0000256" key="2">
    <source>
        <dbReference type="SAM" id="SignalP"/>
    </source>
</evidence>
<feature type="chain" id="PRO_5036464627" evidence="2">
    <location>
        <begin position="17"/>
        <end position="224"/>
    </location>
</feature>
<dbReference type="AlphaFoldDB" id="A0A8X7NCB5"/>
<evidence type="ECO:0000256" key="1">
    <source>
        <dbReference type="SAM" id="Phobius"/>
    </source>
</evidence>
<evidence type="ECO:0000313" key="4">
    <source>
        <dbReference type="Proteomes" id="UP000078113"/>
    </source>
</evidence>
<reference evidence="3" key="2">
    <citation type="journal article" date="2019" name="IMA Fungus">
        <title>Genome sequencing and comparison of five Tilletia species to identify candidate genes for the detection of regulated species infecting wheat.</title>
        <authorList>
            <person name="Nguyen H.D.T."/>
            <person name="Sultana T."/>
            <person name="Kesanakurti P."/>
            <person name="Hambleton S."/>
        </authorList>
    </citation>
    <scope>NUCLEOTIDE SEQUENCE</scope>
    <source>
        <strain evidence="3">DAOMC 236422</strain>
    </source>
</reference>
<protein>
    <submittedName>
        <fullName evidence="3">Uncharacterized protein</fullName>
    </submittedName>
</protein>
<feature type="signal peptide" evidence="2">
    <location>
        <begin position="1"/>
        <end position="16"/>
    </location>
</feature>
<dbReference type="Proteomes" id="UP000078113">
    <property type="component" value="Unassembled WGS sequence"/>
</dbReference>
<feature type="transmembrane region" description="Helical" evidence="1">
    <location>
        <begin position="104"/>
        <end position="127"/>
    </location>
</feature>
<keyword evidence="1" id="KW-1133">Transmembrane helix</keyword>
<evidence type="ECO:0000313" key="3">
    <source>
        <dbReference type="EMBL" id="KAE8270317.1"/>
    </source>
</evidence>
<accession>A0A8X7NCB5</accession>
<keyword evidence="1" id="KW-0812">Transmembrane</keyword>
<proteinExistence type="predicted"/>
<sequence length="224" mass="24014">MKGSTIIMLMIASVSASRFGLEEEFARTEGHSLSDFQRRRTVSSDDRSGNALADSELIKTRLEGPIAVAGETLPRMYDPNALDATDHYTQETLLQARALIPARVVAAIGVTTLLAGAGLGYSLCLALHHSRSSSRRSVPLDRKSEAAPLVTVDTDAQAKTKARSPLFTPAETMMVDVKARDKLSSIAKVLLALPLGGGAIGLGYYVGIKIYKPHHHDDHTPQGP</sequence>
<name>A0A8X7NCB5_9BASI</name>
<reference evidence="3" key="1">
    <citation type="submission" date="2016-04" db="EMBL/GenBank/DDBJ databases">
        <authorList>
            <person name="Nguyen H.D."/>
            <person name="Samba Siva P."/>
            <person name="Cullis J."/>
            <person name="Levesque C.A."/>
            <person name="Hambleton S."/>
        </authorList>
    </citation>
    <scope>NUCLEOTIDE SEQUENCE</scope>
    <source>
        <strain evidence="3">DAOMC 236422</strain>
    </source>
</reference>